<dbReference type="InterPro" id="IPR058625">
    <property type="entry name" value="MdtA-like_BSH"/>
</dbReference>
<dbReference type="InterPro" id="IPR058792">
    <property type="entry name" value="Beta-barrel_RND_2"/>
</dbReference>
<keyword evidence="8" id="KW-1185">Reference proteome</keyword>
<dbReference type="Pfam" id="PF25967">
    <property type="entry name" value="RND-MFP_C"/>
    <property type="match status" value="1"/>
</dbReference>
<name>A0A1I3PXK0_9PLAN</name>
<evidence type="ECO:0000259" key="5">
    <source>
        <dbReference type="Pfam" id="PF25954"/>
    </source>
</evidence>
<dbReference type="SUPFAM" id="SSF111369">
    <property type="entry name" value="HlyD-like secretion proteins"/>
    <property type="match status" value="2"/>
</dbReference>
<dbReference type="Proteomes" id="UP000199518">
    <property type="component" value="Unassembled WGS sequence"/>
</dbReference>
<proteinExistence type="inferred from homology"/>
<dbReference type="GO" id="GO:0015562">
    <property type="term" value="F:efflux transmembrane transporter activity"/>
    <property type="evidence" value="ECO:0007669"/>
    <property type="project" value="TreeGrafter"/>
</dbReference>
<sequence>MRQIPNPDRAAGREQTNPAIHPGTHCLMLSLIFSLIAVGCSSKEKPRPEVVRPVKTMLVTAGEEDRIRSFPGVVDASRRVDLAFQVSGLLASLPVKEGQNVKEGDVIAQLRQEEFQARLASLQGQLDQARAGLAASREGERPEERLRRDSLLRGAEARLENARIEYGRRERLYQNQAGTRTAFEQAQTAYRLAQEEFEAARQMVEKGLTGREEDIQARAAEVRGLEARVVEANLQLTDSTLRAPYSGVIAQRFVEENQNVRAGEPVVRFQDIEEIEIGVDVPETIMVADLRLADILELTAQISGAPGIQFPVKIREMAQVADPTTQTFRLRVAMEAPKNLRILPGMTATVTATYRRAQVLSPRILVPVSAVHQLDSGAQVVWVVTPENVVESRPVTLGAAIGGQFEITSGLQPGERIATAGGRFLHNGMKVRDLGTALSGTQGGAQR</sequence>
<dbReference type="Gene3D" id="2.40.420.20">
    <property type="match status" value="1"/>
</dbReference>
<dbReference type="EMBL" id="FOQD01000017">
    <property type="protein sequence ID" value="SFJ26574.1"/>
    <property type="molecule type" value="Genomic_DNA"/>
</dbReference>
<feature type="domain" description="Multidrug resistance protein MdtA-like barrel-sandwich hybrid" evidence="4">
    <location>
        <begin position="78"/>
        <end position="265"/>
    </location>
</feature>
<dbReference type="STRING" id="1576369.SAMN05421753_11778"/>
<keyword evidence="3" id="KW-0813">Transport</keyword>
<evidence type="ECO:0000313" key="8">
    <source>
        <dbReference type="Proteomes" id="UP000199518"/>
    </source>
</evidence>
<dbReference type="PANTHER" id="PTHR30469">
    <property type="entry name" value="MULTIDRUG RESISTANCE PROTEIN MDTA"/>
    <property type="match status" value="1"/>
</dbReference>
<organism evidence="7 8">
    <name type="scientific">Planctomicrobium piriforme</name>
    <dbReference type="NCBI Taxonomy" id="1576369"/>
    <lineage>
        <taxon>Bacteria</taxon>
        <taxon>Pseudomonadati</taxon>
        <taxon>Planctomycetota</taxon>
        <taxon>Planctomycetia</taxon>
        <taxon>Planctomycetales</taxon>
        <taxon>Planctomycetaceae</taxon>
        <taxon>Planctomicrobium</taxon>
    </lineage>
</organism>
<evidence type="ECO:0000256" key="1">
    <source>
        <dbReference type="ARBA" id="ARBA00004196"/>
    </source>
</evidence>
<evidence type="ECO:0000256" key="2">
    <source>
        <dbReference type="ARBA" id="ARBA00009477"/>
    </source>
</evidence>
<feature type="domain" description="CusB-like beta-barrel" evidence="5">
    <location>
        <begin position="280"/>
        <end position="352"/>
    </location>
</feature>
<evidence type="ECO:0000259" key="6">
    <source>
        <dbReference type="Pfam" id="PF25967"/>
    </source>
</evidence>
<evidence type="ECO:0000259" key="4">
    <source>
        <dbReference type="Pfam" id="PF25917"/>
    </source>
</evidence>
<dbReference type="Pfam" id="PF25954">
    <property type="entry name" value="Beta-barrel_RND_2"/>
    <property type="match status" value="1"/>
</dbReference>
<dbReference type="Gene3D" id="1.10.287.470">
    <property type="entry name" value="Helix hairpin bin"/>
    <property type="match status" value="1"/>
</dbReference>
<comment type="subcellular location">
    <subcellularLocation>
        <location evidence="1">Cell envelope</location>
    </subcellularLocation>
</comment>
<protein>
    <submittedName>
        <fullName evidence="7">RND family efflux transporter, MFP subunit</fullName>
    </submittedName>
</protein>
<accession>A0A1I3PXK0</accession>
<dbReference type="Gene3D" id="2.40.30.170">
    <property type="match status" value="1"/>
</dbReference>
<dbReference type="AlphaFoldDB" id="A0A1I3PXK0"/>
<dbReference type="Gene3D" id="2.40.50.100">
    <property type="match status" value="1"/>
</dbReference>
<feature type="domain" description="Multidrug resistance protein MdtA-like C-terminal permuted SH3" evidence="6">
    <location>
        <begin position="364"/>
        <end position="421"/>
    </location>
</feature>
<evidence type="ECO:0000313" key="7">
    <source>
        <dbReference type="EMBL" id="SFJ26574.1"/>
    </source>
</evidence>
<dbReference type="Pfam" id="PF25917">
    <property type="entry name" value="BSH_RND"/>
    <property type="match status" value="1"/>
</dbReference>
<dbReference type="GO" id="GO:1990281">
    <property type="term" value="C:efflux pump complex"/>
    <property type="evidence" value="ECO:0007669"/>
    <property type="project" value="TreeGrafter"/>
</dbReference>
<comment type="similarity">
    <text evidence="2">Belongs to the membrane fusion protein (MFP) (TC 8.A.1) family.</text>
</comment>
<dbReference type="PANTHER" id="PTHR30469:SF20">
    <property type="entry name" value="EFFLUX RND TRANSPORTER PERIPLASMIC ADAPTOR SUBUNIT"/>
    <property type="match status" value="1"/>
</dbReference>
<evidence type="ECO:0000256" key="3">
    <source>
        <dbReference type="ARBA" id="ARBA00022448"/>
    </source>
</evidence>
<gene>
    <name evidence="7" type="ORF">SAMN05421753_11778</name>
</gene>
<dbReference type="InterPro" id="IPR006143">
    <property type="entry name" value="RND_pump_MFP"/>
</dbReference>
<dbReference type="RefSeq" id="WP_245764684.1">
    <property type="nucleotide sequence ID" value="NZ_FOQD01000017.1"/>
</dbReference>
<reference evidence="8" key="1">
    <citation type="submission" date="2016-10" db="EMBL/GenBank/DDBJ databases">
        <authorList>
            <person name="Varghese N."/>
            <person name="Submissions S."/>
        </authorList>
    </citation>
    <scope>NUCLEOTIDE SEQUENCE [LARGE SCALE GENOMIC DNA]</scope>
    <source>
        <strain evidence="8">DSM 26348</strain>
    </source>
</reference>
<dbReference type="InterPro" id="IPR058627">
    <property type="entry name" value="MdtA-like_C"/>
</dbReference>
<dbReference type="NCBIfam" id="TIGR01730">
    <property type="entry name" value="RND_mfp"/>
    <property type="match status" value="1"/>
</dbReference>